<comment type="cofactor">
    <cofactor evidence="7 8">
        <name>Zn(2+)</name>
        <dbReference type="ChEBI" id="CHEBI:29105"/>
    </cofactor>
    <text evidence="7 8">Binds 1 zinc ion per subunit.</text>
</comment>
<dbReference type="SMART" id="SM00235">
    <property type="entry name" value="ZnMc"/>
    <property type="match status" value="1"/>
</dbReference>
<dbReference type="Pfam" id="PF01400">
    <property type="entry name" value="Astacin"/>
    <property type="match status" value="1"/>
</dbReference>
<dbReference type="InterPro" id="IPR000884">
    <property type="entry name" value="TSP1_rpt"/>
</dbReference>
<keyword evidence="1 7" id="KW-0645">Protease</keyword>
<sequence>MRDKMPNVQKSIVRNALLGIEQLTCLTFIEATASDYISVVSGLGCISYVGRMGGRQELTLADNCFAEGIIQHEFMHAIGLIHEQSRYDRDDHITINWANIKENYIDNFDMVLPFFLDVQGTAYDYGSLMHYGLYDFAIDTNIRTIIPKTDTDIFIGQRNGPSDTDLVEINTYYGCTHDGNWSPWSAWTDCSVTCGGSTETRTRLCDNPAPSTTLPIGAPCAGENTEIRTCMVNDCPLDIDYDYKGCWSDISLPALLPSLENTGNLYLDGEYTSRTDKTRVKLFSPNK</sequence>
<dbReference type="PRINTS" id="PR01705">
    <property type="entry name" value="TSP1REPEAT"/>
</dbReference>
<keyword evidence="10" id="KW-1185">Reference proteome</keyword>
<dbReference type="InterPro" id="IPR034035">
    <property type="entry name" value="Astacin-like_dom"/>
</dbReference>
<evidence type="ECO:0000256" key="5">
    <source>
        <dbReference type="ARBA" id="ARBA00023049"/>
    </source>
</evidence>
<dbReference type="Gene3D" id="2.20.100.10">
    <property type="entry name" value="Thrombospondin type-1 (TSP1) repeat"/>
    <property type="match status" value="1"/>
</dbReference>
<feature type="active site" evidence="7">
    <location>
        <position position="73"/>
    </location>
</feature>
<dbReference type="PANTHER" id="PTHR10127:SF780">
    <property type="entry name" value="METALLOENDOPEPTIDASE"/>
    <property type="match status" value="1"/>
</dbReference>
<dbReference type="PANTHER" id="PTHR10127">
    <property type="entry name" value="DISCOIDIN, CUB, EGF, LAMININ , AND ZINC METALLOPROTEASE DOMAIN CONTAINING"/>
    <property type="match status" value="1"/>
</dbReference>
<feature type="domain" description="Peptidase M12A" evidence="9">
    <location>
        <begin position="1"/>
        <end position="176"/>
    </location>
</feature>
<evidence type="ECO:0000256" key="4">
    <source>
        <dbReference type="ARBA" id="ARBA00022833"/>
    </source>
</evidence>
<dbReference type="Pfam" id="PF00090">
    <property type="entry name" value="TSP_1"/>
    <property type="match status" value="1"/>
</dbReference>
<keyword evidence="2 7" id="KW-0479">Metal-binding</keyword>
<proteinExistence type="predicted"/>
<keyword evidence="4 7" id="KW-0862">Zinc</keyword>
<dbReference type="InterPro" id="IPR024079">
    <property type="entry name" value="MetalloPept_cat_dom_sf"/>
</dbReference>
<evidence type="ECO:0000256" key="6">
    <source>
        <dbReference type="ARBA" id="ARBA00023180"/>
    </source>
</evidence>
<reference evidence="11" key="1">
    <citation type="submission" date="2025-08" db="UniProtKB">
        <authorList>
            <consortium name="RefSeq"/>
        </authorList>
    </citation>
    <scope>IDENTIFICATION</scope>
    <source>
        <tissue evidence="11">Testes</tissue>
    </source>
</reference>
<dbReference type="InterPro" id="IPR036383">
    <property type="entry name" value="TSP1_rpt_sf"/>
</dbReference>
<feature type="binding site" evidence="7">
    <location>
        <position position="76"/>
    </location>
    <ligand>
        <name>Zn(2+)</name>
        <dbReference type="ChEBI" id="CHEBI:29105"/>
        <note>catalytic</note>
    </ligand>
</feature>
<evidence type="ECO:0000256" key="1">
    <source>
        <dbReference type="ARBA" id="ARBA00022670"/>
    </source>
</evidence>
<dbReference type="CDD" id="cd04280">
    <property type="entry name" value="ZnMc_astacin_like"/>
    <property type="match status" value="1"/>
</dbReference>
<dbReference type="SUPFAM" id="SSF82895">
    <property type="entry name" value="TSP-1 type 1 repeat"/>
    <property type="match status" value="1"/>
</dbReference>
<accession>A0ABM0LU75</accession>
<organism evidence="10 11">
    <name type="scientific">Saccoglossus kowalevskii</name>
    <name type="common">Acorn worm</name>
    <dbReference type="NCBI Taxonomy" id="10224"/>
    <lineage>
        <taxon>Eukaryota</taxon>
        <taxon>Metazoa</taxon>
        <taxon>Hemichordata</taxon>
        <taxon>Enteropneusta</taxon>
        <taxon>Harrimaniidae</taxon>
        <taxon>Saccoglossus</taxon>
    </lineage>
</organism>
<evidence type="ECO:0000259" key="9">
    <source>
        <dbReference type="PROSITE" id="PS51864"/>
    </source>
</evidence>
<dbReference type="InterPro" id="IPR001506">
    <property type="entry name" value="Peptidase_M12A"/>
</dbReference>
<dbReference type="Proteomes" id="UP000694865">
    <property type="component" value="Unplaced"/>
</dbReference>
<evidence type="ECO:0000256" key="3">
    <source>
        <dbReference type="ARBA" id="ARBA00022801"/>
    </source>
</evidence>
<dbReference type="RefSeq" id="XP_006811316.1">
    <property type="nucleotide sequence ID" value="XM_006811253.1"/>
</dbReference>
<evidence type="ECO:0000256" key="8">
    <source>
        <dbReference type="RuleBase" id="RU361183"/>
    </source>
</evidence>
<keyword evidence="5 7" id="KW-0482">Metalloprotease</keyword>
<evidence type="ECO:0000256" key="2">
    <source>
        <dbReference type="ARBA" id="ARBA00022723"/>
    </source>
</evidence>
<feature type="binding site" evidence="7">
    <location>
        <position position="72"/>
    </location>
    <ligand>
        <name>Zn(2+)</name>
        <dbReference type="ChEBI" id="CHEBI:29105"/>
        <note>catalytic</note>
    </ligand>
</feature>
<dbReference type="EC" id="3.4.24.-" evidence="8"/>
<dbReference type="SUPFAM" id="SSF55486">
    <property type="entry name" value="Metalloproteases ('zincins'), catalytic domain"/>
    <property type="match status" value="1"/>
</dbReference>
<evidence type="ECO:0000256" key="7">
    <source>
        <dbReference type="PROSITE-ProRule" id="PRU01211"/>
    </source>
</evidence>
<feature type="binding site" evidence="7">
    <location>
        <position position="82"/>
    </location>
    <ligand>
        <name>Zn(2+)</name>
        <dbReference type="ChEBI" id="CHEBI:29105"/>
        <note>catalytic</note>
    </ligand>
</feature>
<name>A0ABM0LU75_SACKO</name>
<protein>
    <recommendedName>
        <fullName evidence="8">Metalloendopeptidase</fullName>
        <ecNumber evidence="8">3.4.24.-</ecNumber>
    </recommendedName>
</protein>
<dbReference type="PROSITE" id="PS50092">
    <property type="entry name" value="TSP1"/>
    <property type="match status" value="1"/>
</dbReference>
<dbReference type="InterPro" id="IPR006026">
    <property type="entry name" value="Peptidase_Metallo"/>
</dbReference>
<gene>
    <name evidence="11" type="primary">LOC102809814</name>
</gene>
<dbReference type="SMART" id="SM00209">
    <property type="entry name" value="TSP1"/>
    <property type="match status" value="1"/>
</dbReference>
<evidence type="ECO:0000313" key="10">
    <source>
        <dbReference type="Proteomes" id="UP000694865"/>
    </source>
</evidence>
<keyword evidence="6" id="KW-0325">Glycoprotein</keyword>
<evidence type="ECO:0000313" key="11">
    <source>
        <dbReference type="RefSeq" id="XP_006811316.1"/>
    </source>
</evidence>
<dbReference type="PRINTS" id="PR00480">
    <property type="entry name" value="ASTACIN"/>
</dbReference>
<comment type="caution">
    <text evidence="7">Lacks conserved residue(s) required for the propagation of feature annotation.</text>
</comment>
<dbReference type="Gene3D" id="3.40.390.10">
    <property type="entry name" value="Collagenase (Catalytic Domain)"/>
    <property type="match status" value="1"/>
</dbReference>
<dbReference type="GeneID" id="102809814"/>
<dbReference type="PROSITE" id="PS51864">
    <property type="entry name" value="ASTACIN"/>
    <property type="match status" value="1"/>
</dbReference>
<keyword evidence="3 7" id="KW-0378">Hydrolase</keyword>